<keyword evidence="1" id="KW-0472">Membrane</keyword>
<name>A0ABT4Q9W7_9BACL</name>
<protein>
    <submittedName>
        <fullName evidence="2">DUF485 domain-containing protein</fullName>
    </submittedName>
</protein>
<keyword evidence="3" id="KW-1185">Reference proteome</keyword>
<dbReference type="Proteomes" id="UP001527882">
    <property type="component" value="Unassembled WGS sequence"/>
</dbReference>
<feature type="transmembrane region" description="Helical" evidence="1">
    <location>
        <begin position="27"/>
        <end position="48"/>
    </location>
</feature>
<dbReference type="InterPro" id="IPR007436">
    <property type="entry name" value="DUF485"/>
</dbReference>
<gene>
    <name evidence="2" type="ORF">O9H85_14520</name>
</gene>
<evidence type="ECO:0000313" key="3">
    <source>
        <dbReference type="Proteomes" id="UP001527882"/>
    </source>
</evidence>
<reference evidence="2 3" key="1">
    <citation type="submission" date="2022-12" db="EMBL/GenBank/DDBJ databases">
        <title>Draft genome sequence of Paenibacillus sp. dW9.</title>
        <authorList>
            <person name="Choi E.-W."/>
            <person name="Kim D.-U."/>
        </authorList>
    </citation>
    <scope>NUCLEOTIDE SEQUENCE [LARGE SCALE GENOMIC DNA]</scope>
    <source>
        <strain evidence="3">dW9</strain>
    </source>
</reference>
<sequence length="102" mass="11817">MKAHAKSFTDIARSSRFQTLIASKKRFLLPMSIFFFAFYFALPLLTSYTKILNASAFGPISLAWVFAFAQFIMTWVLCMVYSRKAAEYDLMIEEIRSENHLP</sequence>
<evidence type="ECO:0000313" key="2">
    <source>
        <dbReference type="EMBL" id="MCZ8513628.1"/>
    </source>
</evidence>
<dbReference type="PANTHER" id="PTHR38441">
    <property type="entry name" value="INTEGRAL MEMBRANE PROTEIN-RELATED"/>
    <property type="match status" value="1"/>
</dbReference>
<dbReference type="Pfam" id="PF04341">
    <property type="entry name" value="DUF485"/>
    <property type="match status" value="1"/>
</dbReference>
<evidence type="ECO:0000256" key="1">
    <source>
        <dbReference type="SAM" id="Phobius"/>
    </source>
</evidence>
<accession>A0ABT4Q9W7</accession>
<feature type="transmembrane region" description="Helical" evidence="1">
    <location>
        <begin position="60"/>
        <end position="81"/>
    </location>
</feature>
<dbReference type="PANTHER" id="PTHR38441:SF1">
    <property type="entry name" value="MEMBRANE PROTEIN"/>
    <property type="match status" value="1"/>
</dbReference>
<proteinExistence type="predicted"/>
<dbReference type="EMBL" id="JAQAGZ010000008">
    <property type="protein sequence ID" value="MCZ8513628.1"/>
    <property type="molecule type" value="Genomic_DNA"/>
</dbReference>
<comment type="caution">
    <text evidence="2">The sequence shown here is derived from an EMBL/GenBank/DDBJ whole genome shotgun (WGS) entry which is preliminary data.</text>
</comment>
<keyword evidence="1" id="KW-1133">Transmembrane helix</keyword>
<organism evidence="2 3">
    <name type="scientific">Paenibacillus gyeongsangnamensis</name>
    <dbReference type="NCBI Taxonomy" id="3388067"/>
    <lineage>
        <taxon>Bacteria</taxon>
        <taxon>Bacillati</taxon>
        <taxon>Bacillota</taxon>
        <taxon>Bacilli</taxon>
        <taxon>Bacillales</taxon>
        <taxon>Paenibacillaceae</taxon>
        <taxon>Paenibacillus</taxon>
    </lineage>
</organism>
<keyword evidence="1" id="KW-0812">Transmembrane</keyword>
<dbReference type="RefSeq" id="WP_269882142.1">
    <property type="nucleotide sequence ID" value="NZ_JAQAGZ010000008.1"/>
</dbReference>